<dbReference type="GO" id="GO:0016791">
    <property type="term" value="F:phosphatase activity"/>
    <property type="evidence" value="ECO:0007669"/>
    <property type="project" value="TreeGrafter"/>
</dbReference>
<accession>A0A6I6URB3</accession>
<keyword evidence="1" id="KW-0378">Hydrolase</keyword>
<dbReference type="Pfam" id="PF08282">
    <property type="entry name" value="Hydrolase_3"/>
    <property type="match status" value="1"/>
</dbReference>
<dbReference type="Gene3D" id="3.40.50.1000">
    <property type="entry name" value="HAD superfamily/HAD-like"/>
    <property type="match status" value="1"/>
</dbReference>
<evidence type="ECO:0000313" key="1">
    <source>
        <dbReference type="EMBL" id="QHE61483.1"/>
    </source>
</evidence>
<dbReference type="PANTHER" id="PTHR10000:SF53">
    <property type="entry name" value="5-AMINO-6-(5-PHOSPHO-D-RIBITYLAMINO)URACIL PHOSPHATASE YBJI-RELATED"/>
    <property type="match status" value="1"/>
</dbReference>
<organism evidence="1 2">
    <name type="scientific">Rossellomorea vietnamensis</name>
    <dbReference type="NCBI Taxonomy" id="218284"/>
    <lineage>
        <taxon>Bacteria</taxon>
        <taxon>Bacillati</taxon>
        <taxon>Bacillota</taxon>
        <taxon>Bacilli</taxon>
        <taxon>Bacillales</taxon>
        <taxon>Bacillaceae</taxon>
        <taxon>Rossellomorea</taxon>
    </lineage>
</organism>
<sequence length="260" mass="29329">MKFVFDLDGTICLKGKPISTRIVQCLLELKSDGHEVLFASARPIRDMLPVLDARLHSFPLIGGNGSLLYHKGEVIHSTSFHEKDLKKIYGLIEQYKSTYLIDSEWDYAYTGPLDHPILDFLDPDNLAQRHPVASLTSIVKILLLSASNFQELIHELQDLDIVVNIHANENVVDISPSNIHKWSALSEFGVDEGDFIAFGNDANDINMFQKAKHSVMIGYHEGLSSFADEQIPLTGDYEEEIIRKLRELTFVYNDITIGTK</sequence>
<dbReference type="AlphaFoldDB" id="A0A6I6URB3"/>
<dbReference type="RefSeq" id="WP_159361953.1">
    <property type="nucleotide sequence ID" value="NZ_CP047394.1"/>
</dbReference>
<proteinExistence type="predicted"/>
<dbReference type="InterPro" id="IPR023214">
    <property type="entry name" value="HAD_sf"/>
</dbReference>
<reference evidence="1 2" key="1">
    <citation type="submission" date="2019-06" db="EMBL/GenBank/DDBJ databases">
        <title>An operon consisting of a P-type ATPase gene and a transcriptional regular gene given the different cadmium resistance in Bacillus vietamensis 151-6 and Bacillus marisflavi 151-25.</title>
        <authorList>
            <person name="Yu X."/>
        </authorList>
    </citation>
    <scope>NUCLEOTIDE SEQUENCE [LARGE SCALE GENOMIC DNA]</scope>
    <source>
        <strain evidence="1 2">151-6</strain>
    </source>
</reference>
<dbReference type="InterPro" id="IPR036412">
    <property type="entry name" value="HAD-like_sf"/>
</dbReference>
<dbReference type="GO" id="GO:0005829">
    <property type="term" value="C:cytosol"/>
    <property type="evidence" value="ECO:0007669"/>
    <property type="project" value="TreeGrafter"/>
</dbReference>
<protein>
    <submittedName>
        <fullName evidence="1">HAD-IIB family hydrolase</fullName>
    </submittedName>
</protein>
<dbReference type="SUPFAM" id="SSF56784">
    <property type="entry name" value="HAD-like"/>
    <property type="match status" value="1"/>
</dbReference>
<name>A0A6I6URB3_9BACI</name>
<dbReference type="GO" id="GO:0000287">
    <property type="term" value="F:magnesium ion binding"/>
    <property type="evidence" value="ECO:0007669"/>
    <property type="project" value="TreeGrafter"/>
</dbReference>
<dbReference type="InterPro" id="IPR006379">
    <property type="entry name" value="HAD-SF_hydro_IIB"/>
</dbReference>
<evidence type="ECO:0000313" key="2">
    <source>
        <dbReference type="Proteomes" id="UP000465062"/>
    </source>
</evidence>
<dbReference type="NCBIfam" id="TIGR01484">
    <property type="entry name" value="HAD-SF-IIB"/>
    <property type="match status" value="1"/>
</dbReference>
<gene>
    <name evidence="1" type="ORF">FHE72_10930</name>
</gene>
<dbReference type="Proteomes" id="UP000465062">
    <property type="component" value="Chromosome"/>
</dbReference>
<dbReference type="KEGG" id="bvq:FHE72_10930"/>
<dbReference type="Gene3D" id="3.30.1240.10">
    <property type="match status" value="1"/>
</dbReference>
<dbReference type="PANTHER" id="PTHR10000">
    <property type="entry name" value="PHOSPHOSERINE PHOSPHATASE"/>
    <property type="match status" value="1"/>
</dbReference>
<dbReference type="EMBL" id="CP047394">
    <property type="protein sequence ID" value="QHE61483.1"/>
    <property type="molecule type" value="Genomic_DNA"/>
</dbReference>